<evidence type="ECO:0000256" key="2">
    <source>
        <dbReference type="SAM" id="Phobius"/>
    </source>
</evidence>
<dbReference type="Proteomes" id="UP000275078">
    <property type="component" value="Unassembled WGS sequence"/>
</dbReference>
<reference evidence="3 4" key="1">
    <citation type="journal article" date="2018" name="Nat. Ecol. Evol.">
        <title>Pezizomycetes genomes reveal the molecular basis of ectomycorrhizal truffle lifestyle.</title>
        <authorList>
            <person name="Murat C."/>
            <person name="Payen T."/>
            <person name="Noel B."/>
            <person name="Kuo A."/>
            <person name="Morin E."/>
            <person name="Chen J."/>
            <person name="Kohler A."/>
            <person name="Krizsan K."/>
            <person name="Balestrini R."/>
            <person name="Da Silva C."/>
            <person name="Montanini B."/>
            <person name="Hainaut M."/>
            <person name="Levati E."/>
            <person name="Barry K.W."/>
            <person name="Belfiori B."/>
            <person name="Cichocki N."/>
            <person name="Clum A."/>
            <person name="Dockter R.B."/>
            <person name="Fauchery L."/>
            <person name="Guy J."/>
            <person name="Iotti M."/>
            <person name="Le Tacon F."/>
            <person name="Lindquist E.A."/>
            <person name="Lipzen A."/>
            <person name="Malagnac F."/>
            <person name="Mello A."/>
            <person name="Molinier V."/>
            <person name="Miyauchi S."/>
            <person name="Poulain J."/>
            <person name="Riccioni C."/>
            <person name="Rubini A."/>
            <person name="Sitrit Y."/>
            <person name="Splivallo R."/>
            <person name="Traeger S."/>
            <person name="Wang M."/>
            <person name="Zifcakova L."/>
            <person name="Wipf D."/>
            <person name="Zambonelli A."/>
            <person name="Paolocci F."/>
            <person name="Nowrousian M."/>
            <person name="Ottonello S."/>
            <person name="Baldrian P."/>
            <person name="Spatafora J.W."/>
            <person name="Henrissat B."/>
            <person name="Nagy L.G."/>
            <person name="Aury J.M."/>
            <person name="Wincker P."/>
            <person name="Grigoriev I.V."/>
            <person name="Bonfante P."/>
            <person name="Martin F.M."/>
        </authorList>
    </citation>
    <scope>NUCLEOTIDE SEQUENCE [LARGE SCALE GENOMIC DNA]</scope>
    <source>
        <strain evidence="3 4">RN42</strain>
    </source>
</reference>
<accession>A0A3N4HUL3</accession>
<keyword evidence="2" id="KW-0472">Membrane</keyword>
<keyword evidence="2" id="KW-1133">Transmembrane helix</keyword>
<feature type="region of interest" description="Disordered" evidence="1">
    <location>
        <begin position="1"/>
        <end position="21"/>
    </location>
</feature>
<feature type="transmembrane region" description="Helical" evidence="2">
    <location>
        <begin position="87"/>
        <end position="112"/>
    </location>
</feature>
<protein>
    <submittedName>
        <fullName evidence="3">Uncharacterized protein</fullName>
    </submittedName>
</protein>
<evidence type="ECO:0000256" key="1">
    <source>
        <dbReference type="SAM" id="MobiDB-lite"/>
    </source>
</evidence>
<evidence type="ECO:0000313" key="4">
    <source>
        <dbReference type="Proteomes" id="UP000275078"/>
    </source>
</evidence>
<proteinExistence type="predicted"/>
<gene>
    <name evidence="3" type="ORF">BJ508DRAFT_310185</name>
</gene>
<feature type="compositionally biased region" description="Polar residues" evidence="1">
    <location>
        <begin position="1"/>
        <end position="15"/>
    </location>
</feature>
<keyword evidence="4" id="KW-1185">Reference proteome</keyword>
<evidence type="ECO:0000313" key="3">
    <source>
        <dbReference type="EMBL" id="RPA77359.1"/>
    </source>
</evidence>
<sequence length="214" mass="24051">MQNFDSIDLQPQSTGDSKRDNQALPAYTRCAHGPEHPDLCDLCQYMAQYNRRHPGNPYPITAFQGPRVEPPRGWIARLYGRTSKKTLTILLFSLFLLFIAMSAFATFITVAYTARKPILQDKWATATVTQTDTETETETKFDTVTKVQILTETLDPVSMTFTVTETFRAPRETVKVVIEETTEVVAPVLVTSYRKVNKRVPTTVVGVEARVTGV</sequence>
<organism evidence="3 4">
    <name type="scientific">Ascobolus immersus RN42</name>
    <dbReference type="NCBI Taxonomy" id="1160509"/>
    <lineage>
        <taxon>Eukaryota</taxon>
        <taxon>Fungi</taxon>
        <taxon>Dikarya</taxon>
        <taxon>Ascomycota</taxon>
        <taxon>Pezizomycotina</taxon>
        <taxon>Pezizomycetes</taxon>
        <taxon>Pezizales</taxon>
        <taxon>Ascobolaceae</taxon>
        <taxon>Ascobolus</taxon>
    </lineage>
</organism>
<dbReference type="EMBL" id="ML119727">
    <property type="protein sequence ID" value="RPA77359.1"/>
    <property type="molecule type" value="Genomic_DNA"/>
</dbReference>
<keyword evidence="2" id="KW-0812">Transmembrane</keyword>
<dbReference type="AlphaFoldDB" id="A0A3N4HUL3"/>
<name>A0A3N4HUL3_ASCIM</name>